<evidence type="ECO:0000256" key="2">
    <source>
        <dbReference type="ARBA" id="ARBA00022723"/>
    </source>
</evidence>
<evidence type="ECO:0000256" key="4">
    <source>
        <dbReference type="ARBA" id="ARBA00022833"/>
    </source>
</evidence>
<evidence type="ECO:0000259" key="10">
    <source>
        <dbReference type="Pfam" id="PF01435"/>
    </source>
</evidence>
<gene>
    <name evidence="14" type="primary">LOC108051245</name>
    <name evidence="12" type="synonym">108051245</name>
</gene>
<dbReference type="GO" id="GO:0046872">
    <property type="term" value="F:metal ion binding"/>
    <property type="evidence" value="ECO:0007669"/>
    <property type="project" value="UniProtKB-UniRule"/>
</dbReference>
<dbReference type="Pfam" id="PF16491">
    <property type="entry name" value="Peptidase_M48_N"/>
    <property type="match status" value="1"/>
</dbReference>
<feature type="binding site" evidence="8">
    <location>
        <position position="311"/>
    </location>
    <ligand>
        <name>Zn(2+)</name>
        <dbReference type="ChEBI" id="CHEBI:29105"/>
        <note>catalytic</note>
    </ligand>
</feature>
<reference evidence="13" key="1">
    <citation type="journal article" date="2021" name="Elife">
        <title>Highly contiguous assemblies of 101 drosophilid genomes.</title>
        <authorList>
            <person name="Kim B.Y."/>
            <person name="Wang J.R."/>
            <person name="Miller D.E."/>
            <person name="Barmina O."/>
            <person name="Delaney E."/>
            <person name="Thompson A."/>
            <person name="Comeault A.A."/>
            <person name="Peede D."/>
            <person name="D'Agostino E.R."/>
            <person name="Pelaez J."/>
            <person name="Aguilar J.M."/>
            <person name="Haji D."/>
            <person name="Matsunaga T."/>
            <person name="Armstrong E.E."/>
            <person name="Zych M."/>
            <person name="Ogawa Y."/>
            <person name="Stamenkovic-Radak M."/>
            <person name="Jelic M."/>
            <person name="Veselinovic M.S."/>
            <person name="Tanaskovic M."/>
            <person name="Eric P."/>
            <person name="Gao J.J."/>
            <person name="Katoh T.K."/>
            <person name="Toda M.J."/>
            <person name="Watabe H."/>
            <person name="Watada M."/>
            <person name="Davis J.S."/>
            <person name="Moyle L.C."/>
            <person name="Manoli G."/>
            <person name="Bertolini E."/>
            <person name="Kostal V."/>
            <person name="Hawley R.S."/>
            <person name="Takahashi A."/>
            <person name="Jones C.D."/>
            <person name="Price D.K."/>
            <person name="Whiteman N."/>
            <person name="Kopp A."/>
            <person name="Matute D.R."/>
            <person name="Petrov D.A."/>
        </authorList>
    </citation>
    <scope>NUCLEOTIDE SEQUENCE [LARGE SCALE GENOMIC DNA]</scope>
</reference>
<feature type="transmembrane region" description="Helical" evidence="9">
    <location>
        <begin position="69"/>
        <end position="95"/>
    </location>
</feature>
<dbReference type="FunFam" id="3.30.2010.10:FF:000010">
    <property type="entry name" value="M48 family peptidase"/>
    <property type="match status" value="1"/>
</dbReference>
<feature type="transmembrane region" description="Helical" evidence="9">
    <location>
        <begin position="353"/>
        <end position="375"/>
    </location>
</feature>
<feature type="active site" evidence="7">
    <location>
        <position position="308"/>
    </location>
</feature>
<dbReference type="RefSeq" id="XP_016988758.1">
    <property type="nucleotide sequence ID" value="XM_017133269.1"/>
</dbReference>
<feature type="transmembrane region" description="Helical" evidence="9">
    <location>
        <begin position="12"/>
        <end position="32"/>
    </location>
</feature>
<name>A0A6P4FMP5_DRORH</name>
<feature type="binding site" evidence="8">
    <location>
        <position position="307"/>
    </location>
    <ligand>
        <name>Zn(2+)</name>
        <dbReference type="ChEBI" id="CHEBI:29105"/>
        <note>catalytic</note>
    </ligand>
</feature>
<evidence type="ECO:0000256" key="3">
    <source>
        <dbReference type="ARBA" id="ARBA00022801"/>
    </source>
</evidence>
<comment type="subcellular location">
    <subcellularLocation>
        <location evidence="9">Endoplasmic reticulum membrane</location>
        <topology evidence="9">Multi-pass membrane protein</topology>
    </subcellularLocation>
</comment>
<keyword evidence="9" id="KW-0812">Transmembrane</keyword>
<keyword evidence="9" id="KW-1133">Transmembrane helix</keyword>
<dbReference type="EC" id="3.4.24.84" evidence="9"/>
<keyword evidence="1 9" id="KW-0645">Protease</keyword>
<keyword evidence="2 8" id="KW-0479">Metal-binding</keyword>
<sequence>MSSYFWDDPITILYLIIAFLVLDNLWAIYLLLRDIHVAYNVHTVPTVISPYLPQDLYDKMRVYKIHKGWFTIVNTLLTVVIMGVLELYFGFYAWLYGVAGQCAMAKWMEHEACVSVIFVLLLSVYFWLKTVPAMIYEKLCITSLQPKAKQSWLARVCHFAVDLILGTAVTIVVVLALVYMFLAMGAYAPLGLYGQTVILTFTIVLLIPFLIDPFVGKRVPLENSSLRTQLEQLTRTVGFPMRQVYIIRVHDPNTGSNAFFYGCCCLKRIVIFDTLLLNRGKQDLAQVSPEEMGKGLTDAQVTAVVAHELGHWRNGHFYKAILAFQVHLILTILLFAALFTHGPIYQAVGFAPGLQPIVVGCFIIFGFVMTPYMTLANFCMLSITRCFEYQADRFAYRLGYSRDLGQALLKLYADNLAFPVSDSCYSSWNHTHPTMLDRLDHLDELRR</sequence>
<comment type="cofactor">
    <cofactor evidence="8 9">
        <name>Zn(2+)</name>
        <dbReference type="ChEBI" id="CHEBI:29105"/>
    </cofactor>
    <text evidence="8 9">Binds 1 zinc ion per subunit.</text>
</comment>
<comment type="catalytic activity">
    <reaction evidence="6 9">
        <text>Hydrolyzes the peptide bond -P2-(S-farnesyl or geranylgeranyl)C-P1'-P2'-P3'-COOH where P1' and P2' are amino acids with aliphatic side chains and P3' is any C-terminal residue.</text>
        <dbReference type="EC" id="3.4.24.84"/>
    </reaction>
</comment>
<feature type="transmembrane region" description="Helical" evidence="9">
    <location>
        <begin position="190"/>
        <end position="211"/>
    </location>
</feature>
<dbReference type="CDD" id="cd07343">
    <property type="entry name" value="M48A_Zmpste24p_like"/>
    <property type="match status" value="1"/>
</dbReference>
<dbReference type="InterPro" id="IPR001915">
    <property type="entry name" value="Peptidase_M48"/>
</dbReference>
<dbReference type="PANTHER" id="PTHR10120">
    <property type="entry name" value="CAAX PRENYL PROTEASE 1"/>
    <property type="match status" value="1"/>
</dbReference>
<dbReference type="InterPro" id="IPR032456">
    <property type="entry name" value="Peptidase_M48_N"/>
</dbReference>
<dbReference type="Pfam" id="PF01435">
    <property type="entry name" value="Peptidase_M48"/>
    <property type="match status" value="1"/>
</dbReference>
<dbReference type="InterPro" id="IPR027057">
    <property type="entry name" value="CAXX_Prtase_1"/>
</dbReference>
<proteinExistence type="inferred from homology"/>
<feature type="transmembrane region" description="Helical" evidence="9">
    <location>
        <begin position="320"/>
        <end position="341"/>
    </location>
</feature>
<keyword evidence="13" id="KW-1185">Reference proteome</keyword>
<dbReference type="Gene3D" id="3.30.2010.10">
    <property type="entry name" value="Metalloproteases ('zincins'), catalytic domain"/>
    <property type="match status" value="1"/>
</dbReference>
<evidence type="ECO:0000256" key="6">
    <source>
        <dbReference type="ARBA" id="ARBA00044456"/>
    </source>
</evidence>
<feature type="domain" description="CAAX prenyl protease 1 N-terminal" evidence="11">
    <location>
        <begin position="39"/>
        <end position="217"/>
    </location>
</feature>
<feature type="transmembrane region" description="Helical" evidence="9">
    <location>
        <begin position="107"/>
        <end position="128"/>
    </location>
</feature>
<evidence type="ECO:0000256" key="9">
    <source>
        <dbReference type="RuleBase" id="RU366005"/>
    </source>
</evidence>
<dbReference type="EnsemblMetazoa" id="XM_017133269.1">
    <property type="protein sequence ID" value="XP_016988758.1"/>
    <property type="gene ID" value="LOC108051245"/>
</dbReference>
<evidence type="ECO:0000313" key="13">
    <source>
        <dbReference type="Proteomes" id="UP001652680"/>
    </source>
</evidence>
<reference evidence="12" key="3">
    <citation type="submission" date="2025-05" db="UniProtKB">
        <authorList>
            <consortium name="EnsemblMetazoa"/>
        </authorList>
    </citation>
    <scope>IDENTIFICATION</scope>
</reference>
<dbReference type="GO" id="GO:0004222">
    <property type="term" value="F:metalloendopeptidase activity"/>
    <property type="evidence" value="ECO:0007669"/>
    <property type="project" value="UniProtKB-UniRule"/>
</dbReference>
<keyword evidence="9" id="KW-0472">Membrane</keyword>
<evidence type="ECO:0000256" key="1">
    <source>
        <dbReference type="ARBA" id="ARBA00022670"/>
    </source>
</evidence>
<evidence type="ECO:0000313" key="12">
    <source>
        <dbReference type="EnsemblMetazoa" id="XP_016988758.1"/>
    </source>
</evidence>
<dbReference type="GO" id="GO:0071586">
    <property type="term" value="P:CAAX-box protein processing"/>
    <property type="evidence" value="ECO:0007669"/>
    <property type="project" value="UniProtKB-UniRule"/>
</dbReference>
<reference evidence="14" key="2">
    <citation type="submission" date="2025-04" db="UniProtKB">
        <authorList>
            <consortium name="RefSeq"/>
        </authorList>
    </citation>
    <scope>IDENTIFICATION</scope>
</reference>
<dbReference type="GeneID" id="108051245"/>
<feature type="active site" description="Proton donor" evidence="7">
    <location>
        <position position="392"/>
    </location>
</feature>
<dbReference type="GO" id="GO:0005789">
    <property type="term" value="C:endoplasmic reticulum membrane"/>
    <property type="evidence" value="ECO:0007669"/>
    <property type="project" value="UniProtKB-SubCell"/>
</dbReference>
<organism evidence="14">
    <name type="scientific">Drosophila rhopaloa</name>
    <name type="common">Fruit fly</name>
    <dbReference type="NCBI Taxonomy" id="1041015"/>
    <lineage>
        <taxon>Eukaryota</taxon>
        <taxon>Metazoa</taxon>
        <taxon>Ecdysozoa</taxon>
        <taxon>Arthropoda</taxon>
        <taxon>Hexapoda</taxon>
        <taxon>Insecta</taxon>
        <taxon>Pterygota</taxon>
        <taxon>Neoptera</taxon>
        <taxon>Endopterygota</taxon>
        <taxon>Diptera</taxon>
        <taxon>Brachycera</taxon>
        <taxon>Muscomorpha</taxon>
        <taxon>Ephydroidea</taxon>
        <taxon>Drosophilidae</taxon>
        <taxon>Drosophila</taxon>
        <taxon>Sophophora</taxon>
    </lineage>
</organism>
<accession>A0A6P4FMP5</accession>
<evidence type="ECO:0000256" key="7">
    <source>
        <dbReference type="PIRSR" id="PIRSR627057-1"/>
    </source>
</evidence>
<comment type="function">
    <text evidence="9">Proteolytically removes the C-terminal three residues of farnesylated proteins.</text>
</comment>
<dbReference type="OrthoDB" id="360839at2759"/>
<evidence type="ECO:0000259" key="11">
    <source>
        <dbReference type="Pfam" id="PF16491"/>
    </source>
</evidence>
<evidence type="ECO:0000256" key="8">
    <source>
        <dbReference type="PIRSR" id="PIRSR627057-2"/>
    </source>
</evidence>
<dbReference type="AlphaFoldDB" id="A0A6P4FMP5"/>
<evidence type="ECO:0000256" key="5">
    <source>
        <dbReference type="ARBA" id="ARBA00023049"/>
    </source>
</evidence>
<feature type="domain" description="Peptidase M48" evidence="10">
    <location>
        <begin position="220"/>
        <end position="445"/>
    </location>
</feature>
<protein>
    <recommendedName>
        <fullName evidence="9">CAAX prenyl protease</fullName>
        <ecNumber evidence="9">3.4.24.84</ecNumber>
    </recommendedName>
</protein>
<keyword evidence="3 9" id="KW-0378">Hydrolase</keyword>
<feature type="transmembrane region" description="Helical" evidence="9">
    <location>
        <begin position="159"/>
        <end position="184"/>
    </location>
</feature>
<keyword evidence="4 8" id="KW-0862">Zinc</keyword>
<keyword evidence="9" id="KW-0256">Endoplasmic reticulum</keyword>
<feature type="binding site" evidence="8">
    <location>
        <position position="388"/>
    </location>
    <ligand>
        <name>Zn(2+)</name>
        <dbReference type="ChEBI" id="CHEBI:29105"/>
        <note>catalytic</note>
    </ligand>
</feature>
<keyword evidence="5 9" id="KW-0482">Metalloprotease</keyword>
<dbReference type="CTD" id="36907"/>
<evidence type="ECO:0000313" key="14">
    <source>
        <dbReference type="RefSeq" id="XP_016988758.1"/>
    </source>
</evidence>
<dbReference type="Proteomes" id="UP001652680">
    <property type="component" value="Unassembled WGS sequence"/>
</dbReference>
<comment type="similarity">
    <text evidence="9">Belongs to the peptidase M48A family.</text>
</comment>